<name>A0A382D611_9ZZZZ</name>
<reference evidence="1" key="1">
    <citation type="submission" date="2018-05" db="EMBL/GenBank/DDBJ databases">
        <authorList>
            <person name="Lanie J.A."/>
            <person name="Ng W.-L."/>
            <person name="Kazmierczak K.M."/>
            <person name="Andrzejewski T.M."/>
            <person name="Davidsen T.M."/>
            <person name="Wayne K.J."/>
            <person name="Tettelin H."/>
            <person name="Glass J.I."/>
            <person name="Rusch D."/>
            <person name="Podicherti R."/>
            <person name="Tsui H.-C.T."/>
            <person name="Winkler M.E."/>
        </authorList>
    </citation>
    <scope>NUCLEOTIDE SEQUENCE</scope>
</reference>
<dbReference type="AlphaFoldDB" id="A0A382D611"/>
<feature type="non-terminal residue" evidence="1">
    <location>
        <position position="22"/>
    </location>
</feature>
<gene>
    <name evidence="1" type="ORF">METZ01_LOCUS186423</name>
</gene>
<accession>A0A382D611</accession>
<sequence length="22" mass="2688">MRRNALYTLIIAGYFFLNNYSF</sequence>
<evidence type="ECO:0000313" key="1">
    <source>
        <dbReference type="EMBL" id="SVB33569.1"/>
    </source>
</evidence>
<protein>
    <submittedName>
        <fullName evidence="1">Uncharacterized protein</fullName>
    </submittedName>
</protein>
<dbReference type="EMBL" id="UINC01037696">
    <property type="protein sequence ID" value="SVB33569.1"/>
    <property type="molecule type" value="Genomic_DNA"/>
</dbReference>
<proteinExistence type="predicted"/>
<organism evidence="1">
    <name type="scientific">marine metagenome</name>
    <dbReference type="NCBI Taxonomy" id="408172"/>
    <lineage>
        <taxon>unclassified sequences</taxon>
        <taxon>metagenomes</taxon>
        <taxon>ecological metagenomes</taxon>
    </lineage>
</organism>